<feature type="chain" id="PRO_5046438904" evidence="2">
    <location>
        <begin position="30"/>
        <end position="61"/>
    </location>
</feature>
<feature type="region of interest" description="Disordered" evidence="1">
    <location>
        <begin position="33"/>
        <end position="61"/>
    </location>
</feature>
<dbReference type="Proteomes" id="UP001596263">
    <property type="component" value="Unassembled WGS sequence"/>
</dbReference>
<accession>A0ABW0CIN6</accession>
<dbReference type="EMBL" id="JBHSKM010000008">
    <property type="protein sequence ID" value="MFC5215731.1"/>
    <property type="molecule type" value="Genomic_DNA"/>
</dbReference>
<organism evidence="3 4">
    <name type="scientific">Streptomyces coerulescens</name>
    <dbReference type="NCBI Taxonomy" id="29304"/>
    <lineage>
        <taxon>Bacteria</taxon>
        <taxon>Bacillati</taxon>
        <taxon>Actinomycetota</taxon>
        <taxon>Actinomycetes</taxon>
        <taxon>Kitasatosporales</taxon>
        <taxon>Streptomycetaceae</taxon>
        <taxon>Streptomyces</taxon>
    </lineage>
</organism>
<evidence type="ECO:0000256" key="2">
    <source>
        <dbReference type="SAM" id="SignalP"/>
    </source>
</evidence>
<protein>
    <submittedName>
        <fullName evidence="3">Uncharacterized protein</fullName>
    </submittedName>
</protein>
<comment type="caution">
    <text evidence="3">The sequence shown here is derived from an EMBL/GenBank/DDBJ whole genome shotgun (WGS) entry which is preliminary data.</text>
</comment>
<keyword evidence="4" id="KW-1185">Reference proteome</keyword>
<keyword evidence="2" id="KW-0732">Signal</keyword>
<gene>
    <name evidence="3" type="ORF">ACFPQ9_17975</name>
</gene>
<dbReference type="RefSeq" id="WP_380853854.1">
    <property type="nucleotide sequence ID" value="NZ_JBHSKM010000008.1"/>
</dbReference>
<sequence>MSASAHPPRSRARLFAATLAAVAALALTACEDGHGLRDEGPSTPTSPSATSPTTPPTSDGR</sequence>
<name>A0ABW0CIN6_STRCD</name>
<proteinExistence type="predicted"/>
<evidence type="ECO:0000313" key="3">
    <source>
        <dbReference type="EMBL" id="MFC5215731.1"/>
    </source>
</evidence>
<evidence type="ECO:0000256" key="1">
    <source>
        <dbReference type="SAM" id="MobiDB-lite"/>
    </source>
</evidence>
<reference evidence="4" key="1">
    <citation type="journal article" date="2019" name="Int. J. Syst. Evol. Microbiol.">
        <title>The Global Catalogue of Microorganisms (GCM) 10K type strain sequencing project: providing services to taxonomists for standard genome sequencing and annotation.</title>
        <authorList>
            <consortium name="The Broad Institute Genomics Platform"/>
            <consortium name="The Broad Institute Genome Sequencing Center for Infectious Disease"/>
            <person name="Wu L."/>
            <person name="Ma J."/>
        </authorList>
    </citation>
    <scope>NUCLEOTIDE SEQUENCE [LARGE SCALE GENOMIC DNA]</scope>
    <source>
        <strain evidence="4">KCTC 42586</strain>
    </source>
</reference>
<evidence type="ECO:0000313" key="4">
    <source>
        <dbReference type="Proteomes" id="UP001596263"/>
    </source>
</evidence>
<feature type="signal peptide" evidence="2">
    <location>
        <begin position="1"/>
        <end position="29"/>
    </location>
</feature>
<feature type="compositionally biased region" description="Low complexity" evidence="1">
    <location>
        <begin position="41"/>
        <end position="61"/>
    </location>
</feature>